<dbReference type="PRINTS" id="PR00837">
    <property type="entry name" value="V5TPXLIKE"/>
</dbReference>
<dbReference type="InterPro" id="IPR035940">
    <property type="entry name" value="CAP_sf"/>
</dbReference>
<keyword evidence="1" id="KW-0568">Pathogenesis-related protein</keyword>
<dbReference type="InterPro" id="IPR018244">
    <property type="entry name" value="Allrgn_V5/Tpx1_CS"/>
</dbReference>
<keyword evidence="1" id="KW-0611">Plant defense</keyword>
<dbReference type="Gene3D" id="3.40.33.10">
    <property type="entry name" value="CAP"/>
    <property type="match status" value="1"/>
</dbReference>
<name>A0ABR0DPJ3_9LAMI</name>
<dbReference type="SUPFAM" id="SSF55797">
    <property type="entry name" value="PR-1-like"/>
    <property type="match status" value="1"/>
</dbReference>
<sequence>MPLLQQEIMESKKVPIVFICLAMALTAMAQNSPLNFLDAHNPARAEVGVPPLIWNATVAVYAQNYANERSKDCELVHSKGPYGENIAMGSWDLSAKEAVDMWINEKQYYDYNSNACVGGQQCLHYTQVVWRNSVSIGCARALRKNGWTFVTCNYDPPGNYIGERPY</sequence>
<keyword evidence="4" id="KW-1185">Reference proteome</keyword>
<dbReference type="PANTHER" id="PTHR10334">
    <property type="entry name" value="CYSTEINE-RICH SECRETORY PROTEIN-RELATED"/>
    <property type="match status" value="1"/>
</dbReference>
<reference evidence="3 4" key="1">
    <citation type="journal article" date="2023" name="bioRxiv">
        <title>Genome report: Whole genome sequence and annotation of Penstemon davidsonii.</title>
        <authorList>
            <person name="Ostevik K.L."/>
            <person name="Alabady M."/>
            <person name="Zhang M."/>
            <person name="Rausher M.D."/>
        </authorList>
    </citation>
    <scope>NUCLEOTIDE SEQUENCE [LARGE SCALE GENOMIC DNA]</scope>
    <source>
        <strain evidence="3">DNT005</strain>
        <tissue evidence="3">Whole leaf</tissue>
    </source>
</reference>
<dbReference type="InterPro" id="IPR014044">
    <property type="entry name" value="CAP_dom"/>
</dbReference>
<proteinExistence type="predicted"/>
<evidence type="ECO:0000256" key="1">
    <source>
        <dbReference type="ARBA" id="ARBA00023265"/>
    </source>
</evidence>
<dbReference type="CDD" id="cd05381">
    <property type="entry name" value="CAP_PR-1"/>
    <property type="match status" value="1"/>
</dbReference>
<dbReference type="SMART" id="SM00198">
    <property type="entry name" value="SCP"/>
    <property type="match status" value="1"/>
</dbReference>
<evidence type="ECO:0000259" key="2">
    <source>
        <dbReference type="SMART" id="SM00198"/>
    </source>
</evidence>
<protein>
    <recommendedName>
        <fullName evidence="2">SCP domain-containing protein</fullName>
    </recommendedName>
</protein>
<dbReference type="EMBL" id="JAYDYQ010001087">
    <property type="protein sequence ID" value="KAK4491164.1"/>
    <property type="molecule type" value="Genomic_DNA"/>
</dbReference>
<evidence type="ECO:0000313" key="4">
    <source>
        <dbReference type="Proteomes" id="UP001291926"/>
    </source>
</evidence>
<comment type="caution">
    <text evidence="3">The sequence shown here is derived from an EMBL/GenBank/DDBJ whole genome shotgun (WGS) entry which is preliminary data.</text>
</comment>
<dbReference type="InterPro" id="IPR001283">
    <property type="entry name" value="CRISP-related"/>
</dbReference>
<evidence type="ECO:0000313" key="3">
    <source>
        <dbReference type="EMBL" id="KAK4491164.1"/>
    </source>
</evidence>
<dbReference type="Proteomes" id="UP001291926">
    <property type="component" value="Unassembled WGS sequence"/>
</dbReference>
<accession>A0ABR0DPJ3</accession>
<dbReference type="Pfam" id="PF00188">
    <property type="entry name" value="CAP"/>
    <property type="match status" value="1"/>
</dbReference>
<dbReference type="PROSITE" id="PS01010">
    <property type="entry name" value="CRISP_2"/>
    <property type="match status" value="1"/>
</dbReference>
<organism evidence="3 4">
    <name type="scientific">Penstemon davidsonii</name>
    <dbReference type="NCBI Taxonomy" id="160366"/>
    <lineage>
        <taxon>Eukaryota</taxon>
        <taxon>Viridiplantae</taxon>
        <taxon>Streptophyta</taxon>
        <taxon>Embryophyta</taxon>
        <taxon>Tracheophyta</taxon>
        <taxon>Spermatophyta</taxon>
        <taxon>Magnoliopsida</taxon>
        <taxon>eudicotyledons</taxon>
        <taxon>Gunneridae</taxon>
        <taxon>Pentapetalae</taxon>
        <taxon>asterids</taxon>
        <taxon>lamiids</taxon>
        <taxon>Lamiales</taxon>
        <taxon>Plantaginaceae</taxon>
        <taxon>Cheloneae</taxon>
        <taxon>Penstemon</taxon>
    </lineage>
</organism>
<gene>
    <name evidence="3" type="ORF">RD792_001894</name>
</gene>
<feature type="domain" description="SCP" evidence="2">
    <location>
        <begin position="31"/>
        <end position="162"/>
    </location>
</feature>